<dbReference type="AlphaFoldDB" id="A0AAU9M872"/>
<sequence>MGRRLLMVALFPDNCVVSDESRMFSRAMKVAGCLTFILLLRKSLLAPSKNQEIKDGSDSPVPLQRRCGRLLSASDKRLLCVGDGSFTGGEAIAGVEVWNRSWRKALFGIEAGSDEGTLLSRKGVGDRNASPYVFRP</sequence>
<organism evidence="1 2">
    <name type="scientific">Lactuca virosa</name>
    <dbReference type="NCBI Taxonomy" id="75947"/>
    <lineage>
        <taxon>Eukaryota</taxon>
        <taxon>Viridiplantae</taxon>
        <taxon>Streptophyta</taxon>
        <taxon>Embryophyta</taxon>
        <taxon>Tracheophyta</taxon>
        <taxon>Spermatophyta</taxon>
        <taxon>Magnoliopsida</taxon>
        <taxon>eudicotyledons</taxon>
        <taxon>Gunneridae</taxon>
        <taxon>Pentapetalae</taxon>
        <taxon>asterids</taxon>
        <taxon>campanulids</taxon>
        <taxon>Asterales</taxon>
        <taxon>Asteraceae</taxon>
        <taxon>Cichorioideae</taxon>
        <taxon>Cichorieae</taxon>
        <taxon>Lactucinae</taxon>
        <taxon>Lactuca</taxon>
    </lineage>
</organism>
<name>A0AAU9M872_9ASTR</name>
<dbReference type="EMBL" id="CAKMRJ010001112">
    <property type="protein sequence ID" value="CAH1420828.1"/>
    <property type="molecule type" value="Genomic_DNA"/>
</dbReference>
<comment type="caution">
    <text evidence="1">The sequence shown here is derived from an EMBL/GenBank/DDBJ whole genome shotgun (WGS) entry which is preliminary data.</text>
</comment>
<keyword evidence="2" id="KW-1185">Reference proteome</keyword>
<evidence type="ECO:0000313" key="1">
    <source>
        <dbReference type="EMBL" id="CAH1420828.1"/>
    </source>
</evidence>
<gene>
    <name evidence="1" type="ORF">LVIROSA_LOCUS8265</name>
</gene>
<accession>A0AAU9M872</accession>
<reference evidence="1 2" key="1">
    <citation type="submission" date="2022-01" db="EMBL/GenBank/DDBJ databases">
        <authorList>
            <person name="Xiong W."/>
            <person name="Schranz E."/>
        </authorList>
    </citation>
    <scope>NUCLEOTIDE SEQUENCE [LARGE SCALE GENOMIC DNA]</scope>
</reference>
<evidence type="ECO:0000313" key="2">
    <source>
        <dbReference type="Proteomes" id="UP001157418"/>
    </source>
</evidence>
<protein>
    <submittedName>
        <fullName evidence="1">Uncharacterized protein</fullName>
    </submittedName>
</protein>
<dbReference type="Proteomes" id="UP001157418">
    <property type="component" value="Unassembled WGS sequence"/>
</dbReference>
<proteinExistence type="predicted"/>